<proteinExistence type="predicted"/>
<name>A0A8X6H0D2_TRICU</name>
<dbReference type="Proteomes" id="UP000887116">
    <property type="component" value="Unassembled WGS sequence"/>
</dbReference>
<dbReference type="AlphaFoldDB" id="A0A8X6H0D2"/>
<accession>A0A8X6H0D2</accession>
<evidence type="ECO:0000313" key="2">
    <source>
        <dbReference type="Proteomes" id="UP000887116"/>
    </source>
</evidence>
<comment type="caution">
    <text evidence="1">The sequence shown here is derived from an EMBL/GenBank/DDBJ whole genome shotgun (WGS) entry which is preliminary data.</text>
</comment>
<sequence>MDLLTCFRTVEPSLQNTESRVLQMSLIVHHRLMNDIFLSLTLAFNSPLLTTAVATPDDLLLTGRSSLAWSSNEQHSAGFGNS</sequence>
<gene>
    <name evidence="1" type="ORF">TNCT_568961</name>
</gene>
<dbReference type="EMBL" id="BMAO01037043">
    <property type="protein sequence ID" value="GFR14911.1"/>
    <property type="molecule type" value="Genomic_DNA"/>
</dbReference>
<organism evidence="1 2">
    <name type="scientific">Trichonephila clavata</name>
    <name type="common">Joro spider</name>
    <name type="synonym">Nephila clavata</name>
    <dbReference type="NCBI Taxonomy" id="2740835"/>
    <lineage>
        <taxon>Eukaryota</taxon>
        <taxon>Metazoa</taxon>
        <taxon>Ecdysozoa</taxon>
        <taxon>Arthropoda</taxon>
        <taxon>Chelicerata</taxon>
        <taxon>Arachnida</taxon>
        <taxon>Araneae</taxon>
        <taxon>Araneomorphae</taxon>
        <taxon>Entelegynae</taxon>
        <taxon>Araneoidea</taxon>
        <taxon>Nephilidae</taxon>
        <taxon>Trichonephila</taxon>
    </lineage>
</organism>
<protein>
    <submittedName>
        <fullName evidence="1">Uncharacterized protein</fullName>
    </submittedName>
</protein>
<reference evidence="1" key="1">
    <citation type="submission" date="2020-07" db="EMBL/GenBank/DDBJ databases">
        <title>Multicomponent nature underlies the extraordinary mechanical properties of spider dragline silk.</title>
        <authorList>
            <person name="Kono N."/>
            <person name="Nakamura H."/>
            <person name="Mori M."/>
            <person name="Yoshida Y."/>
            <person name="Ohtoshi R."/>
            <person name="Malay A.D."/>
            <person name="Moran D.A.P."/>
            <person name="Tomita M."/>
            <person name="Numata K."/>
            <person name="Arakawa K."/>
        </authorList>
    </citation>
    <scope>NUCLEOTIDE SEQUENCE</scope>
</reference>
<keyword evidence="2" id="KW-1185">Reference proteome</keyword>
<evidence type="ECO:0000313" key="1">
    <source>
        <dbReference type="EMBL" id="GFR14911.1"/>
    </source>
</evidence>